<organism evidence="1 2">
    <name type="scientific">Billgrantia pellis</name>
    <dbReference type="NCBI Taxonomy" id="2606936"/>
    <lineage>
        <taxon>Bacteria</taxon>
        <taxon>Pseudomonadati</taxon>
        <taxon>Pseudomonadota</taxon>
        <taxon>Gammaproteobacteria</taxon>
        <taxon>Oceanospirillales</taxon>
        <taxon>Halomonadaceae</taxon>
        <taxon>Billgrantia</taxon>
    </lineage>
</organism>
<gene>
    <name evidence="1" type="ORF">F0A17_06520</name>
</gene>
<name>A0A7V7FZW0_9GAMM</name>
<dbReference type="Proteomes" id="UP000486760">
    <property type="component" value="Unassembled WGS sequence"/>
</dbReference>
<comment type="caution">
    <text evidence="1">The sequence shown here is derived from an EMBL/GenBank/DDBJ whole genome shotgun (WGS) entry which is preliminary data.</text>
</comment>
<dbReference type="SUPFAM" id="SSF56235">
    <property type="entry name" value="N-terminal nucleophile aminohydrolases (Ntn hydrolases)"/>
    <property type="match status" value="1"/>
</dbReference>
<dbReference type="InterPro" id="IPR029055">
    <property type="entry name" value="Ntn_hydrolases_N"/>
</dbReference>
<evidence type="ECO:0000313" key="2">
    <source>
        <dbReference type="Proteomes" id="UP000486760"/>
    </source>
</evidence>
<proteinExistence type="predicted"/>
<keyword evidence="1" id="KW-0647">Proteasome</keyword>
<reference evidence="1 2" key="1">
    <citation type="submission" date="2019-08" db="EMBL/GenBank/DDBJ databases">
        <title>Bioinformatics analysis of the strain L3 and L5.</title>
        <authorList>
            <person name="Li X."/>
        </authorList>
    </citation>
    <scope>NUCLEOTIDE SEQUENCE [LARGE SCALE GENOMIC DNA]</scope>
    <source>
        <strain evidence="1 2">L5</strain>
    </source>
</reference>
<accession>A0A7V7FZW0</accession>
<keyword evidence="2" id="KW-1185">Reference proteome</keyword>
<dbReference type="EMBL" id="VTPY01000003">
    <property type="protein sequence ID" value="KAA0012597.1"/>
    <property type="molecule type" value="Genomic_DNA"/>
</dbReference>
<evidence type="ECO:0000313" key="1">
    <source>
        <dbReference type="EMBL" id="KAA0012597.1"/>
    </source>
</evidence>
<sequence length="163" mass="17885">MTTIVWDGTTLATDSLISVNGSTYNHAQKLFQLDSGEWVAFAGEQQEWWEVMEWLNAGAPRDAKPHVTRVEMIIAGSDGVFEMFNKLVRIPVLGPVAYGTGWKWALAAIDHGRSAIEAVEYAITRDHDTGGEVQSVTPATRAGMPFETLMRDVETTPAEAQCS</sequence>
<dbReference type="AlphaFoldDB" id="A0A7V7FZW0"/>
<dbReference type="RefSeq" id="WP_149327552.1">
    <property type="nucleotide sequence ID" value="NZ_VTPY01000003.1"/>
</dbReference>
<protein>
    <submittedName>
        <fullName evidence="1">20S proteasome subunit A/B</fullName>
    </submittedName>
</protein>
<dbReference type="GO" id="GO:0000502">
    <property type="term" value="C:proteasome complex"/>
    <property type="evidence" value="ECO:0007669"/>
    <property type="project" value="UniProtKB-KW"/>
</dbReference>